<evidence type="ECO:0000256" key="1">
    <source>
        <dbReference type="SAM" id="Phobius"/>
    </source>
</evidence>
<keyword evidence="1" id="KW-1133">Transmembrane helix</keyword>
<evidence type="ECO:0000313" key="2">
    <source>
        <dbReference type="EMBL" id="PAD84942.1"/>
    </source>
</evidence>
<proteinExistence type="predicted"/>
<keyword evidence="1" id="KW-0472">Membrane</keyword>
<accession>A0AA91TWK9</accession>
<keyword evidence="1" id="KW-0812">Transmembrane</keyword>
<feature type="transmembrane region" description="Helical" evidence="1">
    <location>
        <begin position="25"/>
        <end position="44"/>
    </location>
</feature>
<dbReference type="AlphaFoldDB" id="A0AA91TWK9"/>
<organism evidence="2 3">
    <name type="scientific">Niallia circulans</name>
    <name type="common">Bacillus circulans</name>
    <dbReference type="NCBI Taxonomy" id="1397"/>
    <lineage>
        <taxon>Bacteria</taxon>
        <taxon>Bacillati</taxon>
        <taxon>Bacillota</taxon>
        <taxon>Bacilli</taxon>
        <taxon>Bacillales</taxon>
        <taxon>Bacillaceae</taxon>
        <taxon>Niallia</taxon>
    </lineage>
</organism>
<sequence>MHRLLTYIWIFTKDDYQTKVRRSDLVFMTLILVCILSLTIPSVYINKDGFIAGEVFYQLTFGLLISTSLLIYISHNYIYVREKRNK</sequence>
<comment type="caution">
    <text evidence="2">The sequence shown here is derived from an EMBL/GenBank/DDBJ whole genome shotgun (WGS) entry which is preliminary data.</text>
</comment>
<feature type="transmembrane region" description="Helical" evidence="1">
    <location>
        <begin position="56"/>
        <end position="80"/>
    </location>
</feature>
<name>A0AA91TWK9_NIACI</name>
<gene>
    <name evidence="2" type="ORF">CHH57_01855</name>
</gene>
<dbReference type="Proteomes" id="UP000216961">
    <property type="component" value="Unassembled WGS sequence"/>
</dbReference>
<dbReference type="RefSeq" id="WP_095328626.1">
    <property type="nucleotide sequence ID" value="NZ_NPBQ01000014.1"/>
</dbReference>
<protein>
    <submittedName>
        <fullName evidence="2">Uncharacterized protein</fullName>
    </submittedName>
</protein>
<evidence type="ECO:0000313" key="3">
    <source>
        <dbReference type="Proteomes" id="UP000216961"/>
    </source>
</evidence>
<dbReference type="EMBL" id="NPBQ01000014">
    <property type="protein sequence ID" value="PAD84942.1"/>
    <property type="molecule type" value="Genomic_DNA"/>
</dbReference>
<reference evidence="2 3" key="1">
    <citation type="submission" date="2017-07" db="EMBL/GenBank/DDBJ databases">
        <title>Isolation and whole genome analysis of endospore-forming bacteria from heroin.</title>
        <authorList>
            <person name="Kalinowski J."/>
            <person name="Ahrens B."/>
            <person name="Al-Dilaimi A."/>
            <person name="Winkler A."/>
            <person name="Wibberg D."/>
            <person name="Schleenbecker U."/>
            <person name="Ruckert C."/>
            <person name="Wolfel R."/>
            <person name="Grass G."/>
        </authorList>
    </citation>
    <scope>NUCLEOTIDE SEQUENCE [LARGE SCALE GENOMIC DNA]</scope>
    <source>
        <strain evidence="2 3">7521-2</strain>
    </source>
</reference>